<dbReference type="PANTHER" id="PTHR32086">
    <property type="entry name" value="FANCONI ANEMIA GROUP D2 PROTEIN"/>
    <property type="match status" value="1"/>
</dbReference>
<dbReference type="GO" id="GO:0070182">
    <property type="term" value="F:DNA polymerase binding"/>
    <property type="evidence" value="ECO:0000318"/>
    <property type="project" value="GO_Central"/>
</dbReference>
<dbReference type="InParanoid" id="B9S9C4"/>
<feature type="compositionally biased region" description="Low complexity" evidence="6">
    <location>
        <begin position="33"/>
        <end position="49"/>
    </location>
</feature>
<feature type="region of interest" description="Disordered" evidence="6">
    <location>
        <begin position="658"/>
        <end position="684"/>
    </location>
</feature>
<evidence type="ECO:0000256" key="4">
    <source>
        <dbReference type="ARBA" id="ARBA00023242"/>
    </source>
</evidence>
<dbReference type="eggNOG" id="KOG4712">
    <property type="taxonomic scope" value="Eukaryota"/>
</dbReference>
<evidence type="ECO:0000313" key="7">
    <source>
        <dbReference type="EMBL" id="EEF39794.1"/>
    </source>
</evidence>
<evidence type="ECO:0000256" key="1">
    <source>
        <dbReference type="ARBA" id="ARBA00004123"/>
    </source>
</evidence>
<keyword evidence="2" id="KW-1017">Isopeptide bond</keyword>
<dbReference type="PANTHER" id="PTHR32086:SF0">
    <property type="entry name" value="FANCONI ANEMIA GROUP D2 PROTEIN"/>
    <property type="match status" value="1"/>
</dbReference>
<dbReference type="GO" id="GO:0005634">
    <property type="term" value="C:nucleus"/>
    <property type="evidence" value="ECO:0000318"/>
    <property type="project" value="GO_Central"/>
</dbReference>
<dbReference type="EMBL" id="EQ973896">
    <property type="protein sequence ID" value="EEF39794.1"/>
    <property type="molecule type" value="Genomic_DNA"/>
</dbReference>
<dbReference type="Proteomes" id="UP000008311">
    <property type="component" value="Unassembled WGS sequence"/>
</dbReference>
<dbReference type="GO" id="GO:0031573">
    <property type="term" value="P:mitotic intra-S DNA damage checkpoint signaling"/>
    <property type="evidence" value="ECO:0000318"/>
    <property type="project" value="GO_Central"/>
</dbReference>
<dbReference type="InterPro" id="IPR029448">
    <property type="entry name" value="FANCD2"/>
</dbReference>
<dbReference type="Pfam" id="PF14631">
    <property type="entry name" value="FancD2"/>
    <property type="match status" value="3"/>
</dbReference>
<accession>B9S9C4</accession>
<dbReference type="AlphaFoldDB" id="B9S9C4"/>
<evidence type="ECO:0008006" key="9">
    <source>
        <dbReference type="Google" id="ProtNLM"/>
    </source>
</evidence>
<keyword evidence="4" id="KW-0539">Nucleus</keyword>
<feature type="compositionally biased region" description="Polar residues" evidence="6">
    <location>
        <begin position="721"/>
        <end position="731"/>
    </location>
</feature>
<comment type="similarity">
    <text evidence="5">Belongs to the Fanconi anemia protein FANCD2 family.</text>
</comment>
<keyword evidence="3" id="KW-0832">Ubl conjugation</keyword>
<dbReference type="GO" id="GO:1990918">
    <property type="term" value="P:double-strand break repair involved in meiotic recombination"/>
    <property type="evidence" value="ECO:0000318"/>
    <property type="project" value="GO_Central"/>
</dbReference>
<evidence type="ECO:0000256" key="2">
    <source>
        <dbReference type="ARBA" id="ARBA00022499"/>
    </source>
</evidence>
<evidence type="ECO:0000313" key="8">
    <source>
        <dbReference type="Proteomes" id="UP000008311"/>
    </source>
</evidence>
<feature type="compositionally biased region" description="Basic and acidic residues" evidence="6">
    <location>
        <begin position="659"/>
        <end position="675"/>
    </location>
</feature>
<feature type="region of interest" description="Disordered" evidence="6">
    <location>
        <begin position="711"/>
        <end position="731"/>
    </location>
</feature>
<protein>
    <recommendedName>
        <fullName evidence="9">Fanconi anemia, complementation group D2</fullName>
    </recommendedName>
</protein>
<feature type="region of interest" description="Disordered" evidence="6">
    <location>
        <begin position="1"/>
        <end position="50"/>
    </location>
</feature>
<gene>
    <name evidence="7" type="ORF">RCOM_0973340</name>
</gene>
<name>B9S9C4_RICCO</name>
<dbReference type="GO" id="GO:0007129">
    <property type="term" value="P:homologous chromosome pairing at meiosis"/>
    <property type="evidence" value="ECO:0000318"/>
    <property type="project" value="GO_Central"/>
</dbReference>
<organism evidence="7 8">
    <name type="scientific">Ricinus communis</name>
    <name type="common">Castor bean</name>
    <dbReference type="NCBI Taxonomy" id="3988"/>
    <lineage>
        <taxon>Eukaryota</taxon>
        <taxon>Viridiplantae</taxon>
        <taxon>Streptophyta</taxon>
        <taxon>Embryophyta</taxon>
        <taxon>Tracheophyta</taxon>
        <taxon>Spermatophyta</taxon>
        <taxon>Magnoliopsida</taxon>
        <taxon>eudicotyledons</taxon>
        <taxon>Gunneridae</taxon>
        <taxon>Pentapetalae</taxon>
        <taxon>rosids</taxon>
        <taxon>fabids</taxon>
        <taxon>Malpighiales</taxon>
        <taxon>Euphorbiaceae</taxon>
        <taxon>Acalyphoideae</taxon>
        <taxon>Acalypheae</taxon>
        <taxon>Ricinus</taxon>
    </lineage>
</organism>
<dbReference type="FunCoup" id="B9S9C4">
    <property type="interactions" value="1712"/>
</dbReference>
<sequence>MVFLHHQAPSRKRPSSSSSSSSFLSPLRPPKIPNSTAAEPPPSSSCSENDGVQAIDKMVSILADAGCTLVNPSGPPCLPSDPLKLRSHLHRLFSSSDNVSALRSIFLTGFSAYINSPKNLQRVLVSSNQYGSNESLLRQLLLVPPIQLDLQMLLLEKLPEFFSLGPECSLEDDVARLIINQFRWLDFIVDSNAFCDKLMQVLSICPLHLKKEIIGSLPEIMKDHNSKAVVDSLGQMLREDSSIVISALDCFSNLYLDDELQEQVVTIAISYIRTIDGEHMPHLLRFLLLSATPQNVQRIISQIRQQLKFIGLSSNSHATQSRKLQGKSLMDNTEASILDALRTSLLFKNMLRQEIMRELISLEKPQDHKVIDLWLLVLIHMNGDSTQKSIEKIFRKKVVDDCIQKVMIDQCICGNKELVQVLGALVTHVGSGVSFEVNSALEAMALLASKYPQELIPFSTHINGNLTDSLYVNSLLFIPISNSISMVQVYEVFSHLALMARSREECFGSSFANELLIILKKQVSHPDVKYKRMGLIGTLKIVSRLTDANEVGSTFQVERLTNGGSLGGIDALLGCPLHLPSSKLNAFCTQVAQGFECISQAMKEDIVAKLLKRLRNLVFLESLLNNFIQGYPMCLPELFLHVQHSGTLSLDHANSTLHVENKNEHKKTHDTASPDKRKHRKILKSSSSGINGKLRQTTVFDVLKKGGAITSQQSLHEDSSHQSLKTPVSANQGSCTEPLILEVPADTKTLDGHRSKFRPLLIQCFSLLEFSKLPLYLYLLGDLHNKLDYFTPGKEMPSRCMGPAPGFSRLISEEFLSKVGPLFPNLRRHFECALSVLKEVVKDTCEEHWKVHSASAGNPDIGNLVFSKSSVSISVSKEILCCFRKFLNLPDVQMEKAVLSDLLEAFQSSKISEVVLSSIQPSPLPGTIEFLYLGASSFLEDVLNTASSISFTLASESLLTLESLVASLHIFFDKSEKTGKSTGSISIHRILPTLRRSLGTSAQKLLRHNWGNGNLENGWKNKGEIVQKMLHIYLENNESQSDLLDELAASIFPRVDSSGTITEDNNLGFGMLCNETFVVWYRVLVLKKIAVTSKIPSTKRAIERFLFHVKALLHATSNARTFWMGNLKHKDLMGQVVGSQVYGDDQDADVDGDLAEAEDNNQPISVASEDKDHHLLNKLNASLHYAEL</sequence>
<reference evidence="8" key="1">
    <citation type="journal article" date="2010" name="Nat. Biotechnol.">
        <title>Draft genome sequence of the oilseed species Ricinus communis.</title>
        <authorList>
            <person name="Chan A.P."/>
            <person name="Crabtree J."/>
            <person name="Zhao Q."/>
            <person name="Lorenzi H."/>
            <person name="Orvis J."/>
            <person name="Puiu D."/>
            <person name="Melake-Berhan A."/>
            <person name="Jones K.M."/>
            <person name="Redman J."/>
            <person name="Chen G."/>
            <person name="Cahoon E.B."/>
            <person name="Gedil M."/>
            <person name="Stanke M."/>
            <person name="Haas B.J."/>
            <person name="Wortman J.R."/>
            <person name="Fraser-Liggett C.M."/>
            <person name="Ravel J."/>
            <person name="Rabinowicz P.D."/>
        </authorList>
    </citation>
    <scope>NUCLEOTIDE SEQUENCE [LARGE SCALE GENOMIC DNA]</scope>
    <source>
        <strain evidence="8">cv. Hale</strain>
    </source>
</reference>
<dbReference type="GO" id="GO:0000793">
    <property type="term" value="C:condensed chromosome"/>
    <property type="evidence" value="ECO:0000318"/>
    <property type="project" value="GO_Central"/>
</dbReference>
<feature type="compositionally biased region" description="Low complexity" evidence="6">
    <location>
        <begin position="15"/>
        <end position="26"/>
    </location>
</feature>
<keyword evidence="8" id="KW-1185">Reference proteome</keyword>
<comment type="subcellular location">
    <subcellularLocation>
        <location evidence="1">Nucleus</location>
    </subcellularLocation>
</comment>
<evidence type="ECO:0000256" key="6">
    <source>
        <dbReference type="SAM" id="MobiDB-lite"/>
    </source>
</evidence>
<evidence type="ECO:0000256" key="3">
    <source>
        <dbReference type="ARBA" id="ARBA00022843"/>
    </source>
</evidence>
<dbReference type="STRING" id="3988.B9S9C4"/>
<proteinExistence type="inferred from homology"/>
<evidence type="ECO:0000256" key="5">
    <source>
        <dbReference type="ARBA" id="ARBA00093456"/>
    </source>
</evidence>
<dbReference type="GO" id="GO:0036297">
    <property type="term" value="P:interstrand cross-link repair"/>
    <property type="evidence" value="ECO:0000318"/>
    <property type="project" value="GO_Central"/>
</dbReference>